<organism evidence="6 7">
    <name type="scientific">Kocuria rosea subsp. polaris</name>
    <dbReference type="NCBI Taxonomy" id="136273"/>
    <lineage>
        <taxon>Bacteria</taxon>
        <taxon>Bacillati</taxon>
        <taxon>Actinomycetota</taxon>
        <taxon>Actinomycetes</taxon>
        <taxon>Micrococcales</taxon>
        <taxon>Micrococcaceae</taxon>
        <taxon>Kocuria</taxon>
    </lineage>
</organism>
<evidence type="ECO:0000313" key="7">
    <source>
        <dbReference type="Proteomes" id="UP000053512"/>
    </source>
</evidence>
<dbReference type="GO" id="GO:0046872">
    <property type="term" value="F:metal ion binding"/>
    <property type="evidence" value="ECO:0007669"/>
    <property type="project" value="UniProtKB-KW"/>
</dbReference>
<evidence type="ECO:0000313" key="6">
    <source>
        <dbReference type="EMBL" id="KUG51242.1"/>
    </source>
</evidence>
<dbReference type="Pfam" id="PF13470">
    <property type="entry name" value="PIN_3"/>
    <property type="match status" value="1"/>
</dbReference>
<dbReference type="Proteomes" id="UP000053512">
    <property type="component" value="Unassembled WGS sequence"/>
</dbReference>
<gene>
    <name evidence="6" type="ORF">AVL61_10560</name>
</gene>
<dbReference type="InterPro" id="IPR002716">
    <property type="entry name" value="PIN_dom"/>
</dbReference>
<reference evidence="7" key="1">
    <citation type="submission" date="2015-12" db="EMBL/GenBank/DDBJ databases">
        <authorList>
            <person name="Nair G.R."/>
            <person name="Kaur G."/>
            <person name="Mayilraj S."/>
        </authorList>
    </citation>
    <scope>NUCLEOTIDE SEQUENCE [LARGE SCALE GENOMIC DNA]</scope>
    <source>
        <strain evidence="7">CD08_4</strain>
    </source>
</reference>
<keyword evidence="2" id="KW-0479">Metal-binding</keyword>
<evidence type="ECO:0000259" key="5">
    <source>
        <dbReference type="Pfam" id="PF13470"/>
    </source>
</evidence>
<sequence length="166" mass="18542">MFVPHWTEDVLSEWMYRLRRKNPTAPDSSIGQKRRDLEGAFPQALVTGYAIMDSPFADPNDAHVHAAAVHAGVDMVITQDSGFHAVDGHVLDDLPYEVWTPDDFLVLMADSSPGLLFALVEDQLGYWSRRSPGDVDLPGRLRAAQLCQFASQVEEVLRTMAMSGRW</sequence>
<evidence type="ECO:0000256" key="1">
    <source>
        <dbReference type="ARBA" id="ARBA00022722"/>
    </source>
</evidence>
<comment type="caution">
    <text evidence="6">The sequence shown here is derived from an EMBL/GenBank/DDBJ whole genome shotgun (WGS) entry which is preliminary data.</text>
</comment>
<protein>
    <recommendedName>
        <fullName evidence="5">PIN domain-containing protein</fullName>
    </recommendedName>
</protein>
<feature type="domain" description="PIN" evidence="5">
    <location>
        <begin position="4"/>
        <end position="80"/>
    </location>
</feature>
<dbReference type="EMBL" id="LQBK01000042">
    <property type="protein sequence ID" value="KUG51242.1"/>
    <property type="molecule type" value="Genomic_DNA"/>
</dbReference>
<keyword evidence="4" id="KW-0460">Magnesium</keyword>
<evidence type="ECO:0000256" key="4">
    <source>
        <dbReference type="ARBA" id="ARBA00022842"/>
    </source>
</evidence>
<evidence type="ECO:0000256" key="2">
    <source>
        <dbReference type="ARBA" id="ARBA00022723"/>
    </source>
</evidence>
<dbReference type="GO" id="GO:0016787">
    <property type="term" value="F:hydrolase activity"/>
    <property type="evidence" value="ECO:0007669"/>
    <property type="project" value="UniProtKB-KW"/>
</dbReference>
<dbReference type="GO" id="GO:0004518">
    <property type="term" value="F:nuclease activity"/>
    <property type="evidence" value="ECO:0007669"/>
    <property type="project" value="UniProtKB-KW"/>
</dbReference>
<keyword evidence="3" id="KW-0378">Hydrolase</keyword>
<proteinExistence type="predicted"/>
<accession>A0A0W8I0W7</accession>
<evidence type="ECO:0000256" key="3">
    <source>
        <dbReference type="ARBA" id="ARBA00022801"/>
    </source>
</evidence>
<name>A0A0W8I0W7_KOCRO</name>
<keyword evidence="1" id="KW-0540">Nuclease</keyword>
<dbReference type="AlphaFoldDB" id="A0A0W8I0W7"/>